<evidence type="ECO:0000256" key="6">
    <source>
        <dbReference type="SAM" id="MobiDB-lite"/>
    </source>
</evidence>
<dbReference type="FunFam" id="3.90.1030.10:FF:000001">
    <property type="entry name" value="50S ribosomal protein L17"/>
    <property type="match status" value="1"/>
</dbReference>
<dbReference type="RefSeq" id="WP_156999968.1">
    <property type="nucleotide sequence ID" value="NZ_BAAANU010000021.1"/>
</dbReference>
<dbReference type="PROSITE" id="PS01167">
    <property type="entry name" value="RIBOSOMAL_L17"/>
    <property type="match status" value="1"/>
</dbReference>
<dbReference type="InterPro" id="IPR000456">
    <property type="entry name" value="Ribosomal_bL17"/>
</dbReference>
<gene>
    <name evidence="4" type="primary">rplQ</name>
    <name evidence="7" type="ORF">BJ978_001824</name>
</gene>
<comment type="subunit">
    <text evidence="4">Part of the 50S ribosomal subunit. Contacts protein L32.</text>
</comment>
<comment type="similarity">
    <text evidence="1 4 5">Belongs to the bacterial ribosomal protein bL17 family.</text>
</comment>
<keyword evidence="3 4" id="KW-0687">Ribonucleoprotein</keyword>
<dbReference type="InterPro" id="IPR047859">
    <property type="entry name" value="Ribosomal_bL17_CS"/>
</dbReference>
<evidence type="ECO:0000256" key="1">
    <source>
        <dbReference type="ARBA" id="ARBA00008777"/>
    </source>
</evidence>
<dbReference type="GO" id="GO:0022625">
    <property type="term" value="C:cytosolic large ribosomal subunit"/>
    <property type="evidence" value="ECO:0007669"/>
    <property type="project" value="TreeGrafter"/>
</dbReference>
<dbReference type="SUPFAM" id="SSF64263">
    <property type="entry name" value="Prokaryotic ribosomal protein L17"/>
    <property type="match status" value="1"/>
</dbReference>
<accession>A0A9X2H210</accession>
<dbReference type="AlphaFoldDB" id="A0A9X2H210"/>
<sequence>MPKPTKGPRLGGGPSHERLMLANLAAALYTHKSITTTETKAKRLRPLAERLITFAKRGDLHARRRVLAVIGDKAVVHELFTVIAPQVADREGGYTRITKIGNRKGDNAPMAVIELVLEPVTPKVRAAKPAAAPVADEAPAEEPVVEAEETVDAAEATDETVEAEAPAEESADAK</sequence>
<dbReference type="Gene3D" id="3.90.1030.10">
    <property type="entry name" value="Ribosomal protein L17"/>
    <property type="match status" value="1"/>
</dbReference>
<dbReference type="EMBL" id="JAMZDY010000001">
    <property type="protein sequence ID" value="MCP2371148.1"/>
    <property type="molecule type" value="Genomic_DNA"/>
</dbReference>
<dbReference type="OrthoDB" id="9809073at2"/>
<dbReference type="PANTHER" id="PTHR14413:SF16">
    <property type="entry name" value="LARGE RIBOSOMAL SUBUNIT PROTEIN BL17M"/>
    <property type="match status" value="1"/>
</dbReference>
<keyword evidence="2 4" id="KW-0689">Ribosomal protein</keyword>
<evidence type="ECO:0000256" key="3">
    <source>
        <dbReference type="ARBA" id="ARBA00023274"/>
    </source>
</evidence>
<comment type="caution">
    <text evidence="7">The sequence shown here is derived from an EMBL/GenBank/DDBJ whole genome shotgun (WGS) entry which is preliminary data.</text>
</comment>
<dbReference type="PANTHER" id="PTHR14413">
    <property type="entry name" value="RIBOSOMAL PROTEIN L17"/>
    <property type="match status" value="1"/>
</dbReference>
<dbReference type="GO" id="GO:0006412">
    <property type="term" value="P:translation"/>
    <property type="evidence" value="ECO:0007669"/>
    <property type="project" value="UniProtKB-UniRule"/>
</dbReference>
<dbReference type="GO" id="GO:0003735">
    <property type="term" value="F:structural constituent of ribosome"/>
    <property type="evidence" value="ECO:0007669"/>
    <property type="project" value="InterPro"/>
</dbReference>
<protein>
    <recommendedName>
        <fullName evidence="4">Large ribosomal subunit protein bL17</fullName>
    </recommendedName>
</protein>
<feature type="region of interest" description="Disordered" evidence="6">
    <location>
        <begin position="127"/>
        <end position="174"/>
    </location>
</feature>
<evidence type="ECO:0000256" key="2">
    <source>
        <dbReference type="ARBA" id="ARBA00022980"/>
    </source>
</evidence>
<keyword evidence="8" id="KW-1185">Reference proteome</keyword>
<reference evidence="7" key="1">
    <citation type="submission" date="2022-06" db="EMBL/GenBank/DDBJ databases">
        <title>Sequencing the genomes of 1000 actinobacteria strains.</title>
        <authorList>
            <person name="Klenk H.-P."/>
        </authorList>
    </citation>
    <scope>NUCLEOTIDE SEQUENCE</scope>
    <source>
        <strain evidence="7">DSM 22016</strain>
    </source>
</reference>
<proteinExistence type="inferred from homology"/>
<feature type="compositionally biased region" description="Low complexity" evidence="6">
    <location>
        <begin position="127"/>
        <end position="137"/>
    </location>
</feature>
<dbReference type="InterPro" id="IPR036373">
    <property type="entry name" value="Ribosomal_bL17_sf"/>
</dbReference>
<evidence type="ECO:0000313" key="7">
    <source>
        <dbReference type="EMBL" id="MCP2371148.1"/>
    </source>
</evidence>
<dbReference type="NCBIfam" id="TIGR00059">
    <property type="entry name" value="L17"/>
    <property type="match status" value="1"/>
</dbReference>
<evidence type="ECO:0000313" key="8">
    <source>
        <dbReference type="Proteomes" id="UP001139722"/>
    </source>
</evidence>
<dbReference type="HAMAP" id="MF_01368">
    <property type="entry name" value="Ribosomal_bL17"/>
    <property type="match status" value="1"/>
</dbReference>
<feature type="compositionally biased region" description="Acidic residues" evidence="6">
    <location>
        <begin position="138"/>
        <end position="174"/>
    </location>
</feature>
<dbReference type="Pfam" id="PF01196">
    <property type="entry name" value="Ribosomal_L17"/>
    <property type="match status" value="1"/>
</dbReference>
<dbReference type="Proteomes" id="UP001139722">
    <property type="component" value="Unassembled WGS sequence"/>
</dbReference>
<evidence type="ECO:0000256" key="4">
    <source>
        <dbReference type="HAMAP-Rule" id="MF_01368"/>
    </source>
</evidence>
<name>A0A9X2H210_9MICO</name>
<organism evidence="7 8">
    <name type="scientific">Agromyces terreus</name>
    <dbReference type="NCBI Taxonomy" id="424795"/>
    <lineage>
        <taxon>Bacteria</taxon>
        <taxon>Bacillati</taxon>
        <taxon>Actinomycetota</taxon>
        <taxon>Actinomycetes</taxon>
        <taxon>Micrococcales</taxon>
        <taxon>Microbacteriaceae</taxon>
        <taxon>Agromyces</taxon>
    </lineage>
</organism>
<evidence type="ECO:0000256" key="5">
    <source>
        <dbReference type="RuleBase" id="RU000660"/>
    </source>
</evidence>